<organism evidence="2 3">
    <name type="scientific">Penicillium brasilianum</name>
    <dbReference type="NCBI Taxonomy" id="104259"/>
    <lineage>
        <taxon>Eukaryota</taxon>
        <taxon>Fungi</taxon>
        <taxon>Dikarya</taxon>
        <taxon>Ascomycota</taxon>
        <taxon>Pezizomycotina</taxon>
        <taxon>Eurotiomycetes</taxon>
        <taxon>Eurotiomycetidae</taxon>
        <taxon>Eurotiales</taxon>
        <taxon>Aspergillaceae</taxon>
        <taxon>Penicillium</taxon>
    </lineage>
</organism>
<gene>
    <name evidence="2" type="ORF">PMG11_04905</name>
</gene>
<dbReference type="InterPro" id="IPR016181">
    <property type="entry name" value="Acyl_CoA_acyltransferase"/>
</dbReference>
<evidence type="ECO:0000313" key="2">
    <source>
        <dbReference type="EMBL" id="CEO60270.1"/>
    </source>
</evidence>
<accession>A0A0F7VIL3</accession>
<dbReference type="GO" id="GO:0016747">
    <property type="term" value="F:acyltransferase activity, transferring groups other than amino-acyl groups"/>
    <property type="evidence" value="ECO:0007669"/>
    <property type="project" value="InterPro"/>
</dbReference>
<dbReference type="SUPFAM" id="SSF55729">
    <property type="entry name" value="Acyl-CoA N-acyltransferases (Nat)"/>
    <property type="match status" value="1"/>
</dbReference>
<dbReference type="EMBL" id="CDHK01000004">
    <property type="protein sequence ID" value="CEO60270.1"/>
    <property type="molecule type" value="Genomic_DNA"/>
</dbReference>
<keyword evidence="3" id="KW-1185">Reference proteome</keyword>
<dbReference type="Gene3D" id="3.40.630.30">
    <property type="match status" value="1"/>
</dbReference>
<sequence length="202" mass="23183">MDPFPLEPYRSARLLYRAPEDNPTDEAFFNALYADPVVGSMASTALIRPLSNKERNELRTNLEAIAFMSVMICIIPDVGSDRVPETIGVISLRKQAPGFTHNRTHELAITIARPYQGRGYGPEAISWMLDWSFWTAGLHRVELTVSEWNERAQKVYQKLGFVMEGRKRECLWKGGRWWDSIQMGILAHEWDAKRKDADNADR</sequence>
<dbReference type="InterPro" id="IPR000182">
    <property type="entry name" value="GNAT_dom"/>
</dbReference>
<dbReference type="AlphaFoldDB" id="A0A0F7VIL3"/>
<dbReference type="Pfam" id="PF13302">
    <property type="entry name" value="Acetyltransf_3"/>
    <property type="match status" value="1"/>
</dbReference>
<name>A0A0F7VIL3_PENBI</name>
<dbReference type="PANTHER" id="PTHR43415">
    <property type="entry name" value="SPERMIDINE N(1)-ACETYLTRANSFERASE"/>
    <property type="match status" value="1"/>
</dbReference>
<evidence type="ECO:0000313" key="3">
    <source>
        <dbReference type="Proteomes" id="UP000042958"/>
    </source>
</evidence>
<dbReference type="OrthoDB" id="64477at2759"/>
<dbReference type="PANTHER" id="PTHR43415:SF3">
    <property type="entry name" value="GNAT-FAMILY ACETYLTRANSFERASE"/>
    <property type="match status" value="1"/>
</dbReference>
<proteinExistence type="predicted"/>
<evidence type="ECO:0000259" key="1">
    <source>
        <dbReference type="PROSITE" id="PS51186"/>
    </source>
</evidence>
<protein>
    <recommendedName>
        <fullName evidence="1">N-acetyltransferase domain-containing protein</fullName>
    </recommendedName>
</protein>
<dbReference type="PROSITE" id="PS51186">
    <property type="entry name" value="GNAT"/>
    <property type="match status" value="1"/>
</dbReference>
<feature type="domain" description="N-acetyltransferase" evidence="1">
    <location>
        <begin position="16"/>
        <end position="188"/>
    </location>
</feature>
<reference evidence="3" key="1">
    <citation type="journal article" date="2015" name="Genome Announc.">
        <title>Draft genome sequence of the fungus Penicillium brasilianum MG11.</title>
        <authorList>
            <person name="Horn F."/>
            <person name="Linde J."/>
            <person name="Mattern D.J."/>
            <person name="Walther G."/>
            <person name="Guthke R."/>
            <person name="Brakhage A.A."/>
            <person name="Valiante V."/>
        </authorList>
    </citation>
    <scope>NUCLEOTIDE SEQUENCE [LARGE SCALE GENOMIC DNA]</scope>
    <source>
        <strain evidence="3">MG11</strain>
    </source>
</reference>
<dbReference type="Proteomes" id="UP000042958">
    <property type="component" value="Unassembled WGS sequence"/>
</dbReference>